<dbReference type="AlphaFoldDB" id="A0A9P7VKI6"/>
<name>A0A9P7VKI6_9AGAR</name>
<dbReference type="EMBL" id="MU250553">
    <property type="protein sequence ID" value="KAG7442182.1"/>
    <property type="molecule type" value="Genomic_DNA"/>
</dbReference>
<organism evidence="2 3">
    <name type="scientific">Guyanagaster necrorhizus</name>
    <dbReference type="NCBI Taxonomy" id="856835"/>
    <lineage>
        <taxon>Eukaryota</taxon>
        <taxon>Fungi</taxon>
        <taxon>Dikarya</taxon>
        <taxon>Basidiomycota</taxon>
        <taxon>Agaricomycotina</taxon>
        <taxon>Agaricomycetes</taxon>
        <taxon>Agaricomycetidae</taxon>
        <taxon>Agaricales</taxon>
        <taxon>Marasmiineae</taxon>
        <taxon>Physalacriaceae</taxon>
        <taxon>Guyanagaster</taxon>
    </lineage>
</organism>
<feature type="transmembrane region" description="Helical" evidence="1">
    <location>
        <begin position="84"/>
        <end position="103"/>
    </location>
</feature>
<keyword evidence="3" id="KW-1185">Reference proteome</keyword>
<accession>A0A9P7VKI6</accession>
<comment type="caution">
    <text evidence="2">The sequence shown here is derived from an EMBL/GenBank/DDBJ whole genome shotgun (WGS) entry which is preliminary data.</text>
</comment>
<dbReference type="RefSeq" id="XP_043035682.1">
    <property type="nucleotide sequence ID" value="XM_043183640.1"/>
</dbReference>
<proteinExistence type="predicted"/>
<keyword evidence="1" id="KW-1133">Transmembrane helix</keyword>
<keyword evidence="1" id="KW-0812">Transmembrane</keyword>
<protein>
    <submittedName>
        <fullName evidence="2">Uncharacterized protein</fullName>
    </submittedName>
</protein>
<keyword evidence="1" id="KW-0472">Membrane</keyword>
<dbReference type="OrthoDB" id="3249498at2759"/>
<dbReference type="GeneID" id="66105937"/>
<dbReference type="Proteomes" id="UP000812287">
    <property type="component" value="Unassembled WGS sequence"/>
</dbReference>
<evidence type="ECO:0000313" key="3">
    <source>
        <dbReference type="Proteomes" id="UP000812287"/>
    </source>
</evidence>
<evidence type="ECO:0000313" key="2">
    <source>
        <dbReference type="EMBL" id="KAG7442182.1"/>
    </source>
</evidence>
<gene>
    <name evidence="2" type="ORF">BT62DRAFT_906496</name>
</gene>
<reference evidence="2" key="1">
    <citation type="submission" date="2020-11" db="EMBL/GenBank/DDBJ databases">
        <title>Adaptations for nitrogen fixation in a non-lichenized fungal sporocarp promotes dispersal by wood-feeding termites.</title>
        <authorList>
            <consortium name="DOE Joint Genome Institute"/>
            <person name="Koch R.A."/>
            <person name="Yoon G."/>
            <person name="Arayal U."/>
            <person name="Lail K."/>
            <person name="Amirebrahimi M."/>
            <person name="Labutti K."/>
            <person name="Lipzen A."/>
            <person name="Riley R."/>
            <person name="Barry K."/>
            <person name="Henrissat B."/>
            <person name="Grigoriev I.V."/>
            <person name="Herr J.R."/>
            <person name="Aime M.C."/>
        </authorList>
    </citation>
    <scope>NUCLEOTIDE SEQUENCE</scope>
    <source>
        <strain evidence="2">MCA 3950</strain>
    </source>
</reference>
<sequence length="155" mass="17462">YRKIAGKTHSFTKIFINAAVREDLSWFSSILSDSVGVHFVDSALWANSEADIIFWMDASLKNTLSFIFAENSFIYQLHLPSKDMIDIFFLKLVAILSAIYYAVSLSKPPCHFLLFTDSLDSITAFDSLSVSEPLYNRLLLGAAGLILYLEIDIHI</sequence>
<evidence type="ECO:0000256" key="1">
    <source>
        <dbReference type="SAM" id="Phobius"/>
    </source>
</evidence>
<feature type="non-terminal residue" evidence="2">
    <location>
        <position position="1"/>
    </location>
</feature>